<dbReference type="InterPro" id="IPR018060">
    <property type="entry name" value="HTH_AraC"/>
</dbReference>
<evidence type="ECO:0000256" key="1">
    <source>
        <dbReference type="ARBA" id="ARBA00022553"/>
    </source>
</evidence>
<proteinExistence type="predicted"/>
<organism evidence="8 9">
    <name type="scientific">Massilia soli</name>
    <dbReference type="NCBI Taxonomy" id="2792854"/>
    <lineage>
        <taxon>Bacteria</taxon>
        <taxon>Pseudomonadati</taxon>
        <taxon>Pseudomonadota</taxon>
        <taxon>Betaproteobacteria</taxon>
        <taxon>Burkholderiales</taxon>
        <taxon>Oxalobacteraceae</taxon>
        <taxon>Telluria group</taxon>
        <taxon>Massilia</taxon>
    </lineage>
</organism>
<dbReference type="PANTHER" id="PTHR44591:SF3">
    <property type="entry name" value="RESPONSE REGULATORY DOMAIN-CONTAINING PROTEIN"/>
    <property type="match status" value="1"/>
</dbReference>
<reference evidence="8 9" key="1">
    <citation type="submission" date="2021-08" db="EMBL/GenBank/DDBJ databases">
        <title>Massilia sp. R798.</title>
        <authorList>
            <person name="Baek J.H."/>
            <person name="Jung H.S."/>
            <person name="Kim K.R."/>
            <person name="Jeon C.O."/>
        </authorList>
    </citation>
    <scope>NUCLEOTIDE SEQUENCE [LARGE SCALE GENOMIC DNA]</scope>
    <source>
        <strain evidence="8 9">R798</strain>
    </source>
</reference>
<evidence type="ECO:0000256" key="5">
    <source>
        <dbReference type="PROSITE-ProRule" id="PRU00169"/>
    </source>
</evidence>
<dbReference type="RefSeq" id="WP_223469976.1">
    <property type="nucleotide sequence ID" value="NZ_JAFBIL020000008.1"/>
</dbReference>
<dbReference type="PANTHER" id="PTHR44591">
    <property type="entry name" value="STRESS RESPONSE REGULATOR PROTEIN 1"/>
    <property type="match status" value="1"/>
</dbReference>
<dbReference type="PROSITE" id="PS00041">
    <property type="entry name" value="HTH_ARAC_FAMILY_1"/>
    <property type="match status" value="1"/>
</dbReference>
<dbReference type="Proteomes" id="UP000809349">
    <property type="component" value="Unassembled WGS sequence"/>
</dbReference>
<dbReference type="InterPro" id="IPR009057">
    <property type="entry name" value="Homeodomain-like_sf"/>
</dbReference>
<dbReference type="SUPFAM" id="SSF52172">
    <property type="entry name" value="CheY-like"/>
    <property type="match status" value="1"/>
</dbReference>
<evidence type="ECO:0000313" key="8">
    <source>
        <dbReference type="EMBL" id="MBZ2209522.1"/>
    </source>
</evidence>
<evidence type="ECO:0000313" key="9">
    <source>
        <dbReference type="Proteomes" id="UP000809349"/>
    </source>
</evidence>
<evidence type="ECO:0000256" key="2">
    <source>
        <dbReference type="ARBA" id="ARBA00023015"/>
    </source>
</evidence>
<protein>
    <submittedName>
        <fullName evidence="8">DNA-binding response regulator</fullName>
    </submittedName>
</protein>
<dbReference type="InterPro" id="IPR050595">
    <property type="entry name" value="Bact_response_regulator"/>
</dbReference>
<evidence type="ECO:0000256" key="3">
    <source>
        <dbReference type="ARBA" id="ARBA00023125"/>
    </source>
</evidence>
<evidence type="ECO:0000256" key="4">
    <source>
        <dbReference type="ARBA" id="ARBA00023163"/>
    </source>
</evidence>
<dbReference type="SUPFAM" id="SSF46689">
    <property type="entry name" value="Homeodomain-like"/>
    <property type="match status" value="1"/>
</dbReference>
<dbReference type="InterPro" id="IPR020449">
    <property type="entry name" value="Tscrpt_reg_AraC-type_HTH"/>
</dbReference>
<accession>A0ABS7SUC3</accession>
<feature type="domain" description="Response regulatory" evidence="7">
    <location>
        <begin position="12"/>
        <end position="128"/>
    </location>
</feature>
<keyword evidence="2" id="KW-0805">Transcription regulation</keyword>
<feature type="modified residue" description="4-aspartylphosphate" evidence="5">
    <location>
        <position position="61"/>
    </location>
</feature>
<dbReference type="PROSITE" id="PS01124">
    <property type="entry name" value="HTH_ARAC_FAMILY_2"/>
    <property type="match status" value="1"/>
</dbReference>
<dbReference type="Gene3D" id="3.40.50.2300">
    <property type="match status" value="1"/>
</dbReference>
<keyword evidence="4" id="KW-0804">Transcription</keyword>
<dbReference type="PRINTS" id="PR00032">
    <property type="entry name" value="HTHARAC"/>
</dbReference>
<name>A0ABS7SUC3_9BURK</name>
<dbReference type="EMBL" id="JAFBIL020000008">
    <property type="protein sequence ID" value="MBZ2209522.1"/>
    <property type="molecule type" value="Genomic_DNA"/>
</dbReference>
<dbReference type="InterPro" id="IPR001789">
    <property type="entry name" value="Sig_transdc_resp-reg_receiver"/>
</dbReference>
<evidence type="ECO:0000259" key="7">
    <source>
        <dbReference type="PROSITE" id="PS50110"/>
    </source>
</evidence>
<dbReference type="Pfam" id="PF12833">
    <property type="entry name" value="HTH_18"/>
    <property type="match status" value="1"/>
</dbReference>
<dbReference type="InterPro" id="IPR018062">
    <property type="entry name" value="HTH_AraC-typ_CS"/>
</dbReference>
<dbReference type="PROSITE" id="PS50110">
    <property type="entry name" value="RESPONSE_REGULATORY"/>
    <property type="match status" value="1"/>
</dbReference>
<sequence>MTSPFHRRAYAKILMIDDSAFEQCRVADMLLDLPYQLSLAGNGKIGYELALSDRPDLILLDRRMPVMDGDSCCRMLKANPATRDIPVIFLSGSDSPEERAQGLQIGAADFVSKPFYPGELLARIRIHLELARYQHTAPVEQAASACSDEVLVEAAKNHIASCLSDLPSLDDIARAVGTYREKLSDIFRQRTGQSVFEFARDCRINRSAQLLRETAMDVRDIATQVGFTSSANFATAFRAKTGSTPSAFRRSPG</sequence>
<dbReference type="SMART" id="SM00448">
    <property type="entry name" value="REC"/>
    <property type="match status" value="1"/>
</dbReference>
<dbReference type="SMART" id="SM00342">
    <property type="entry name" value="HTH_ARAC"/>
    <property type="match status" value="1"/>
</dbReference>
<keyword evidence="9" id="KW-1185">Reference proteome</keyword>
<keyword evidence="1 5" id="KW-0597">Phosphoprotein</keyword>
<feature type="domain" description="HTH araC/xylS-type" evidence="6">
    <location>
        <begin position="153"/>
        <end position="251"/>
    </location>
</feature>
<gene>
    <name evidence="8" type="ORF">I4X03_019825</name>
</gene>
<dbReference type="InterPro" id="IPR011006">
    <property type="entry name" value="CheY-like_superfamily"/>
</dbReference>
<comment type="caution">
    <text evidence="8">The sequence shown here is derived from an EMBL/GenBank/DDBJ whole genome shotgun (WGS) entry which is preliminary data.</text>
</comment>
<dbReference type="Gene3D" id="1.10.10.60">
    <property type="entry name" value="Homeodomain-like"/>
    <property type="match status" value="2"/>
</dbReference>
<dbReference type="Pfam" id="PF00072">
    <property type="entry name" value="Response_reg"/>
    <property type="match status" value="1"/>
</dbReference>
<dbReference type="GO" id="GO:0003677">
    <property type="term" value="F:DNA binding"/>
    <property type="evidence" value="ECO:0007669"/>
    <property type="project" value="UniProtKB-KW"/>
</dbReference>
<keyword evidence="3 8" id="KW-0238">DNA-binding</keyword>
<evidence type="ECO:0000259" key="6">
    <source>
        <dbReference type="PROSITE" id="PS01124"/>
    </source>
</evidence>